<dbReference type="OrthoDB" id="5223508at2759"/>
<gene>
    <name evidence="2" type="ORF">GQX73_g5498</name>
</gene>
<dbReference type="CDD" id="cd23703">
    <property type="entry name" value="mS26_PET12"/>
    <property type="match status" value="1"/>
</dbReference>
<comment type="caution">
    <text evidence="2">The sequence shown here is derived from an EMBL/GenBank/DDBJ whole genome shotgun (WGS) entry which is preliminary data.</text>
</comment>
<organism evidence="2 3">
    <name type="scientific">Xylaria multiplex</name>
    <dbReference type="NCBI Taxonomy" id="323545"/>
    <lineage>
        <taxon>Eukaryota</taxon>
        <taxon>Fungi</taxon>
        <taxon>Dikarya</taxon>
        <taxon>Ascomycota</taxon>
        <taxon>Pezizomycotina</taxon>
        <taxon>Sordariomycetes</taxon>
        <taxon>Xylariomycetidae</taxon>
        <taxon>Xylariales</taxon>
        <taxon>Xylariaceae</taxon>
        <taxon>Xylaria</taxon>
    </lineage>
</organism>
<feature type="region of interest" description="Disordered" evidence="1">
    <location>
        <begin position="86"/>
        <end position="117"/>
    </location>
</feature>
<dbReference type="InParanoid" id="A0A7C8MU40"/>
<accession>A0A7C8MU40</accession>
<dbReference type="EMBL" id="WUBL01000057">
    <property type="protein sequence ID" value="KAF2968095.1"/>
    <property type="molecule type" value="Genomic_DNA"/>
</dbReference>
<dbReference type="Proteomes" id="UP000481858">
    <property type="component" value="Unassembled WGS sequence"/>
</dbReference>
<keyword evidence="3" id="KW-1185">Reference proteome</keyword>
<evidence type="ECO:0000313" key="3">
    <source>
        <dbReference type="Proteomes" id="UP000481858"/>
    </source>
</evidence>
<reference evidence="2 3" key="1">
    <citation type="submission" date="2019-12" db="EMBL/GenBank/DDBJ databases">
        <title>Draft genome sequence of the ascomycete Xylaria multiplex DSM 110363.</title>
        <authorList>
            <person name="Buettner E."/>
            <person name="Kellner H."/>
        </authorList>
    </citation>
    <scope>NUCLEOTIDE SEQUENCE [LARGE SCALE GENOMIC DNA]</scope>
    <source>
        <strain evidence="2 3">DSM 110363</strain>
    </source>
</reference>
<evidence type="ECO:0000313" key="2">
    <source>
        <dbReference type="EMBL" id="KAF2968095.1"/>
    </source>
</evidence>
<sequence length="322" mass="35562">MASLLPRAALLPRGIATGSAVSQCTAPALTRLFSSTSSALSQQIPPESPLFINVPNPPQDQSIEAKRELKRVKGFIPVPRRIFAHRDSHQKPTDSWLERAAPEPSNAKSQAEPTSEIQAWRRKMAASRRENMRAGVRDLWTRKQRFDSKRLAVRTAKLAANKAAAMAPEREDERLTRGTINAETLKTAVALDPLRMEHAIASAERTAAIAADKSEARRDAIQALYMNARSFIVSEAELEAAVNLEFADDHFNKMGASNVGFRISNIWDVKGQPPAVASMLKELERKSDSLVLDMTSEATRTLWRQKKVAEELTGGKMDQPSA</sequence>
<dbReference type="Pfam" id="PF26163">
    <property type="entry name" value="mS26"/>
    <property type="match status" value="1"/>
</dbReference>
<evidence type="ECO:0000256" key="1">
    <source>
        <dbReference type="SAM" id="MobiDB-lite"/>
    </source>
</evidence>
<dbReference type="AlphaFoldDB" id="A0A7C8MU40"/>
<feature type="compositionally biased region" description="Polar residues" evidence="1">
    <location>
        <begin position="106"/>
        <end position="117"/>
    </location>
</feature>
<name>A0A7C8MU40_9PEZI</name>
<protein>
    <submittedName>
        <fullName evidence="2">Uncharacterized protein</fullName>
    </submittedName>
</protein>
<dbReference type="InterPro" id="IPR058940">
    <property type="entry name" value="mS26_fungi"/>
</dbReference>
<feature type="compositionally biased region" description="Basic and acidic residues" evidence="1">
    <location>
        <begin position="86"/>
        <end position="101"/>
    </location>
</feature>
<proteinExistence type="predicted"/>